<protein>
    <submittedName>
        <fullName evidence="7">FAD-dependent oxidoreductase</fullName>
    </submittedName>
</protein>
<accession>A0A9E4N7K9</accession>
<keyword evidence="4" id="KW-0560">Oxidoreductase</keyword>
<dbReference type="PANTHER" id="PTHR43706">
    <property type="entry name" value="NADH DEHYDROGENASE"/>
    <property type="match status" value="1"/>
</dbReference>
<comment type="caution">
    <text evidence="7">The sequence shown here is derived from an EMBL/GenBank/DDBJ whole genome shotgun (WGS) entry which is preliminary data.</text>
</comment>
<keyword evidence="3" id="KW-0274">FAD</keyword>
<gene>
    <name evidence="7" type="ORF">JAZ07_21510</name>
</gene>
<evidence type="ECO:0000313" key="8">
    <source>
        <dbReference type="Proteomes" id="UP000886667"/>
    </source>
</evidence>
<evidence type="ECO:0000256" key="4">
    <source>
        <dbReference type="ARBA" id="ARBA00023002"/>
    </source>
</evidence>
<dbReference type="Pfam" id="PF07992">
    <property type="entry name" value="Pyr_redox_2"/>
    <property type="match status" value="1"/>
</dbReference>
<name>A0A9E4N7K9_9GAMM</name>
<dbReference type="AlphaFoldDB" id="A0A9E4N7K9"/>
<organism evidence="7 8">
    <name type="scientific">Candidatus Thiodiazotropha taylori</name>
    <dbReference type="NCBI Taxonomy" id="2792791"/>
    <lineage>
        <taxon>Bacteria</taxon>
        <taxon>Pseudomonadati</taxon>
        <taxon>Pseudomonadota</taxon>
        <taxon>Gammaproteobacteria</taxon>
        <taxon>Chromatiales</taxon>
        <taxon>Sedimenticolaceae</taxon>
        <taxon>Candidatus Thiodiazotropha</taxon>
    </lineage>
</organism>
<dbReference type="EMBL" id="JAEPCM010000819">
    <property type="protein sequence ID" value="MCG7948924.1"/>
    <property type="molecule type" value="Genomic_DNA"/>
</dbReference>
<evidence type="ECO:0000313" key="7">
    <source>
        <dbReference type="EMBL" id="MCG7948924.1"/>
    </source>
</evidence>
<dbReference type="InterPro" id="IPR023753">
    <property type="entry name" value="FAD/NAD-binding_dom"/>
</dbReference>
<dbReference type="InterPro" id="IPR036188">
    <property type="entry name" value="FAD/NAD-bd_sf"/>
</dbReference>
<evidence type="ECO:0000256" key="2">
    <source>
        <dbReference type="ARBA" id="ARBA00022630"/>
    </source>
</evidence>
<evidence type="ECO:0000256" key="3">
    <source>
        <dbReference type="ARBA" id="ARBA00022827"/>
    </source>
</evidence>
<dbReference type="InterPro" id="IPR045024">
    <property type="entry name" value="NDH-2"/>
</dbReference>
<evidence type="ECO:0000259" key="6">
    <source>
        <dbReference type="Pfam" id="PF07992"/>
    </source>
</evidence>
<reference evidence="7" key="1">
    <citation type="journal article" date="2021" name="Proc. Natl. Acad. Sci. U.S.A.">
        <title>Global biogeography of chemosynthetic symbionts reveals both localized and globally distributed symbiont groups. .</title>
        <authorList>
            <person name="Osvatic J.T."/>
            <person name="Wilkins L.G.E."/>
            <person name="Leibrecht L."/>
            <person name="Leray M."/>
            <person name="Zauner S."/>
            <person name="Polzin J."/>
            <person name="Camacho Y."/>
            <person name="Gros O."/>
            <person name="van Gils J.A."/>
            <person name="Eisen J.A."/>
            <person name="Petersen J.M."/>
            <person name="Yuen B."/>
        </authorList>
    </citation>
    <scope>NUCLEOTIDE SEQUENCE</scope>
    <source>
        <strain evidence="7">MAGclacostrist064TRANS</strain>
    </source>
</reference>
<dbReference type="Gene3D" id="3.50.50.100">
    <property type="match status" value="1"/>
</dbReference>
<comment type="similarity">
    <text evidence="1">Belongs to the NADH dehydrogenase family.</text>
</comment>
<evidence type="ECO:0000256" key="5">
    <source>
        <dbReference type="ARBA" id="ARBA00023027"/>
    </source>
</evidence>
<sequence length="185" mass="20328">MSESPKIVVVGGGAAGLELATHLGRRLGKHDKAQVTLIDATRTHVWKPLLHQVAAGTFDPAQHALGYLSHARWNHYRFRLGVMQDLDRVKREIILAPLHNEKGEELIPRRTFSYDYLVFAIGSVSNDFGIPGVQEHCLMLDTKSQASNFQQQLLEALIKANTQKEALKDGQLDVAIVGAGATGVE</sequence>
<evidence type="ECO:0000256" key="1">
    <source>
        <dbReference type="ARBA" id="ARBA00005272"/>
    </source>
</evidence>
<dbReference type="Proteomes" id="UP000886667">
    <property type="component" value="Unassembled WGS sequence"/>
</dbReference>
<feature type="non-terminal residue" evidence="7">
    <location>
        <position position="185"/>
    </location>
</feature>
<keyword evidence="2" id="KW-0285">Flavoprotein</keyword>
<dbReference type="SUPFAM" id="SSF51905">
    <property type="entry name" value="FAD/NAD(P)-binding domain"/>
    <property type="match status" value="1"/>
</dbReference>
<dbReference type="PRINTS" id="PR00368">
    <property type="entry name" value="FADPNR"/>
</dbReference>
<proteinExistence type="inferred from homology"/>
<dbReference type="PANTHER" id="PTHR43706:SF9">
    <property type="entry name" value="TYPE II NADH:QUINONE OXIDOREDUCTASE"/>
    <property type="match status" value="1"/>
</dbReference>
<feature type="domain" description="FAD/NAD(P)-binding" evidence="6">
    <location>
        <begin position="6"/>
        <end position="185"/>
    </location>
</feature>
<dbReference type="GO" id="GO:0003954">
    <property type="term" value="F:NADH dehydrogenase activity"/>
    <property type="evidence" value="ECO:0007669"/>
    <property type="project" value="InterPro"/>
</dbReference>
<dbReference type="GO" id="GO:0008137">
    <property type="term" value="F:NADH dehydrogenase (ubiquinone) activity"/>
    <property type="evidence" value="ECO:0007669"/>
    <property type="project" value="TreeGrafter"/>
</dbReference>
<keyword evidence="5" id="KW-0520">NAD</keyword>